<dbReference type="AlphaFoldDB" id="A0A5C6CQS7"/>
<name>A0A5C6CQS7_9BACT</name>
<accession>A0A5C6CQS7</accession>
<sequence>MPRTVRVSCGGCFYPILNRELVRQEVFHKDGDFAFFVDLMVAANERLPMRLADCSFS</sequence>
<dbReference type="Proteomes" id="UP000318437">
    <property type="component" value="Unassembled WGS sequence"/>
</dbReference>
<gene>
    <name evidence="1" type="ORF">Pla144_31180</name>
</gene>
<dbReference type="EMBL" id="SJPS01000004">
    <property type="protein sequence ID" value="TWU25904.1"/>
    <property type="molecule type" value="Genomic_DNA"/>
</dbReference>
<dbReference type="RefSeq" id="WP_197530707.1">
    <property type="nucleotide sequence ID" value="NZ_SJPS01000004.1"/>
</dbReference>
<reference evidence="1 2" key="1">
    <citation type="submission" date="2019-02" db="EMBL/GenBank/DDBJ databases">
        <title>Deep-cultivation of Planctomycetes and their phenomic and genomic characterization uncovers novel biology.</title>
        <authorList>
            <person name="Wiegand S."/>
            <person name="Jogler M."/>
            <person name="Boedeker C."/>
            <person name="Pinto D."/>
            <person name="Vollmers J."/>
            <person name="Rivas-Marin E."/>
            <person name="Kohn T."/>
            <person name="Peeters S.H."/>
            <person name="Heuer A."/>
            <person name="Rast P."/>
            <person name="Oberbeckmann S."/>
            <person name="Bunk B."/>
            <person name="Jeske O."/>
            <person name="Meyerdierks A."/>
            <person name="Storesund J.E."/>
            <person name="Kallscheuer N."/>
            <person name="Luecker S."/>
            <person name="Lage O.M."/>
            <person name="Pohl T."/>
            <person name="Merkel B.J."/>
            <person name="Hornburger P."/>
            <person name="Mueller R.-W."/>
            <person name="Bruemmer F."/>
            <person name="Labrenz M."/>
            <person name="Spormann A.M."/>
            <person name="Op Den Camp H."/>
            <person name="Overmann J."/>
            <person name="Amann R."/>
            <person name="Jetten M.S.M."/>
            <person name="Mascher T."/>
            <person name="Medema M.H."/>
            <person name="Devos D.P."/>
            <person name="Kaster A.-K."/>
            <person name="Ovreas L."/>
            <person name="Rohde M."/>
            <person name="Galperin M.Y."/>
            <person name="Jogler C."/>
        </authorList>
    </citation>
    <scope>NUCLEOTIDE SEQUENCE [LARGE SCALE GENOMIC DNA]</scope>
    <source>
        <strain evidence="1 2">Pla144</strain>
    </source>
</reference>
<comment type="caution">
    <text evidence="1">The sequence shown here is derived from an EMBL/GenBank/DDBJ whole genome shotgun (WGS) entry which is preliminary data.</text>
</comment>
<organism evidence="1 2">
    <name type="scientific">Bythopirellula polymerisocia</name>
    <dbReference type="NCBI Taxonomy" id="2528003"/>
    <lineage>
        <taxon>Bacteria</taxon>
        <taxon>Pseudomonadati</taxon>
        <taxon>Planctomycetota</taxon>
        <taxon>Planctomycetia</taxon>
        <taxon>Pirellulales</taxon>
        <taxon>Lacipirellulaceae</taxon>
        <taxon>Bythopirellula</taxon>
    </lineage>
</organism>
<evidence type="ECO:0000313" key="2">
    <source>
        <dbReference type="Proteomes" id="UP000318437"/>
    </source>
</evidence>
<keyword evidence="2" id="KW-1185">Reference proteome</keyword>
<proteinExistence type="predicted"/>
<evidence type="ECO:0000313" key="1">
    <source>
        <dbReference type="EMBL" id="TWU25904.1"/>
    </source>
</evidence>
<protein>
    <submittedName>
        <fullName evidence="1">Uncharacterized protein</fullName>
    </submittedName>
</protein>